<keyword evidence="3" id="KW-1185">Reference proteome</keyword>
<evidence type="ECO:0000256" key="1">
    <source>
        <dbReference type="SAM" id="Phobius"/>
    </source>
</evidence>
<evidence type="ECO:0000313" key="2">
    <source>
        <dbReference type="EMBL" id="QNN75933.1"/>
    </source>
</evidence>
<name>A0A7G9T758_9LACO</name>
<protein>
    <submittedName>
        <fullName evidence="2">Uncharacterized protein</fullName>
    </submittedName>
</protein>
<dbReference type="RefSeq" id="WP_187529761.1">
    <property type="nucleotide sequence ID" value="NZ_CP060724.1"/>
</dbReference>
<keyword evidence="1" id="KW-0472">Membrane</keyword>
<dbReference type="EMBL" id="CP060724">
    <property type="protein sequence ID" value="QNN75933.1"/>
    <property type="molecule type" value="Genomic_DNA"/>
</dbReference>
<reference evidence="2 3" key="1">
    <citation type="submission" date="2020-08" db="EMBL/GenBank/DDBJ databases">
        <title>Genome sequence of Weissella diestrammenae KACC 16890T.</title>
        <authorList>
            <person name="Hyun D.-W."/>
            <person name="Bae J.-W."/>
        </authorList>
    </citation>
    <scope>NUCLEOTIDE SEQUENCE [LARGE SCALE GENOMIC DNA]</scope>
    <source>
        <strain evidence="2 3">KACC 16890</strain>
    </source>
</reference>
<feature type="transmembrane region" description="Helical" evidence="1">
    <location>
        <begin position="113"/>
        <end position="134"/>
    </location>
</feature>
<dbReference type="AlphaFoldDB" id="A0A7G9T758"/>
<keyword evidence="1" id="KW-1133">Transmembrane helix</keyword>
<sequence>MDIKRVSYRNLIVLLIVPLDFLISWLLTIVGQRNSLTDYLLVIVTHYIFVILVVYLFRDLLANHWQKYRQRLWPNLILAFINAGVIVLILAIVREFGPLAIVTVSDHMPIENLLLVTLTSASALVAPLIEKLCIVMF</sequence>
<proteinExistence type="predicted"/>
<dbReference type="KEGG" id="wdi:H9L19_03500"/>
<gene>
    <name evidence="2" type="ORF">H9L19_03500</name>
</gene>
<evidence type="ECO:0000313" key="3">
    <source>
        <dbReference type="Proteomes" id="UP000515800"/>
    </source>
</evidence>
<organism evidence="2 3">
    <name type="scientific">Weissella diestrammenae</name>
    <dbReference type="NCBI Taxonomy" id="1162633"/>
    <lineage>
        <taxon>Bacteria</taxon>
        <taxon>Bacillati</taxon>
        <taxon>Bacillota</taxon>
        <taxon>Bacilli</taxon>
        <taxon>Lactobacillales</taxon>
        <taxon>Lactobacillaceae</taxon>
        <taxon>Weissella</taxon>
    </lineage>
</organism>
<feature type="transmembrane region" description="Helical" evidence="1">
    <location>
        <begin position="39"/>
        <end position="60"/>
    </location>
</feature>
<feature type="transmembrane region" description="Helical" evidence="1">
    <location>
        <begin position="12"/>
        <end position="33"/>
    </location>
</feature>
<accession>A0A7G9T758</accession>
<keyword evidence="1" id="KW-0812">Transmembrane</keyword>
<feature type="transmembrane region" description="Helical" evidence="1">
    <location>
        <begin position="72"/>
        <end position="93"/>
    </location>
</feature>
<dbReference type="Proteomes" id="UP000515800">
    <property type="component" value="Chromosome"/>
</dbReference>